<gene>
    <name evidence="1" type="ORF">B7O98_01775</name>
</gene>
<evidence type="ECO:0000313" key="1">
    <source>
        <dbReference type="EMBL" id="PUA33188.1"/>
    </source>
</evidence>
<proteinExistence type="predicted"/>
<evidence type="ECO:0000313" key="2">
    <source>
        <dbReference type="Proteomes" id="UP000244093"/>
    </source>
</evidence>
<name>A0A2R7Y6P2_9CREN</name>
<organism evidence="1 2">
    <name type="scientific">Zestosphaera tikiterensis</name>
    <dbReference type="NCBI Taxonomy" id="1973259"/>
    <lineage>
        <taxon>Archaea</taxon>
        <taxon>Thermoproteota</taxon>
        <taxon>Thermoprotei</taxon>
        <taxon>Desulfurococcales</taxon>
        <taxon>Desulfurococcaceae</taxon>
        <taxon>Zestosphaera</taxon>
    </lineage>
</organism>
<protein>
    <submittedName>
        <fullName evidence="1">Uncharacterized protein</fullName>
    </submittedName>
</protein>
<accession>A0A2R7Y6P2</accession>
<sequence length="230" mass="25846">MIEHSEDTYILLKPTTALVKGRGVSSIRIALPQLSIFAAEPLSIRDPDYVLAEDVWCDVKKVFESESVVFIGNGRLRKLVETLLPSKVVKDDPSSVKGRRCTVIDEGSNLSLETYLNNFLMERHVALLHSLNDVRLRSCKGLLKSLWFSHPILSGLVLPNSEVEFYKVVDLNDIPKLKLLTKPLLTLNDEVLVGELSFNRSIVVNGVSRNELEVTDLLNEVLIRAFIYVC</sequence>
<dbReference type="Proteomes" id="UP000244093">
    <property type="component" value="Unassembled WGS sequence"/>
</dbReference>
<comment type="caution">
    <text evidence="1">The sequence shown here is derived from an EMBL/GenBank/DDBJ whole genome shotgun (WGS) entry which is preliminary data.</text>
</comment>
<dbReference type="EMBL" id="NBVN01000002">
    <property type="protein sequence ID" value="PUA33188.1"/>
    <property type="molecule type" value="Genomic_DNA"/>
</dbReference>
<dbReference type="AlphaFoldDB" id="A0A2R7Y6P2"/>
<reference evidence="1 2" key="1">
    <citation type="journal article" date="2018" name="Syst. Appl. Microbiol.">
        <title>A new symbiotic nanoarchaeote (Candidatus Nanoclepta minutus) and its host (Zestosphaera tikiterensis gen. nov., sp. nov.) from a New Zealand hot spring.</title>
        <authorList>
            <person name="St John E."/>
            <person name="Liu Y."/>
            <person name="Podar M."/>
            <person name="Stott M.B."/>
            <person name="Meneghin J."/>
            <person name="Chen Z."/>
            <person name="Lagutin K."/>
            <person name="Mitchell K."/>
            <person name="Reysenbach A.L."/>
        </authorList>
    </citation>
    <scope>NUCLEOTIDE SEQUENCE [LARGE SCALE GENOMIC DNA]</scope>
    <source>
        <strain evidence="1">NZ3</strain>
    </source>
</reference>